<accession>A0A806K087</accession>
<protein>
    <submittedName>
        <fullName evidence="1">Uncharacterized protein</fullName>
    </submittedName>
</protein>
<dbReference type="EMBL" id="JQ844204">
    <property type="protein sequence ID" value="AGS52653.1"/>
    <property type="molecule type" value="Genomic_DNA"/>
</dbReference>
<evidence type="ECO:0000313" key="1">
    <source>
        <dbReference type="EMBL" id="AGS52653.1"/>
    </source>
</evidence>
<dbReference type="AlphaFoldDB" id="A0A806K087"/>
<reference evidence="1" key="1">
    <citation type="submission" date="2012-03" db="EMBL/GenBank/DDBJ databases">
        <title>Functional metagenomics reveals considerable lignocellulase gene clusters in the gut microbiome of a wood-feeding higher termite.</title>
        <authorList>
            <person name="Liu N."/>
        </authorList>
    </citation>
    <scope>NUCLEOTIDE SEQUENCE</scope>
</reference>
<organism evidence="1">
    <name type="scientific">uncultured bacterium contig00045</name>
    <dbReference type="NCBI Taxonomy" id="1181531"/>
    <lineage>
        <taxon>Bacteria</taxon>
        <taxon>environmental samples</taxon>
    </lineage>
</organism>
<sequence>MITAQSLYQFDQARRGGTRRWPIIPQIASDLWYNININARGTNRHG</sequence>
<proteinExistence type="predicted"/>
<name>A0A806K087_9BACT</name>